<dbReference type="SUPFAM" id="SSF46565">
    <property type="entry name" value="Chaperone J-domain"/>
    <property type="match status" value="1"/>
</dbReference>
<name>A0A9N9NC04_9GLOM</name>
<evidence type="ECO:0000313" key="3">
    <source>
        <dbReference type="Proteomes" id="UP000789396"/>
    </source>
</evidence>
<feature type="domain" description="J" evidence="1">
    <location>
        <begin position="4"/>
        <end position="32"/>
    </location>
</feature>
<proteinExistence type="predicted"/>
<organism evidence="2 3">
    <name type="scientific">Racocetra fulgida</name>
    <dbReference type="NCBI Taxonomy" id="60492"/>
    <lineage>
        <taxon>Eukaryota</taxon>
        <taxon>Fungi</taxon>
        <taxon>Fungi incertae sedis</taxon>
        <taxon>Mucoromycota</taxon>
        <taxon>Glomeromycotina</taxon>
        <taxon>Glomeromycetes</taxon>
        <taxon>Diversisporales</taxon>
        <taxon>Gigasporaceae</taxon>
        <taxon>Racocetra</taxon>
    </lineage>
</organism>
<dbReference type="OrthoDB" id="10250354at2759"/>
<comment type="caution">
    <text evidence="2">The sequence shown here is derived from an EMBL/GenBank/DDBJ whole genome shotgun (WGS) entry which is preliminary data.</text>
</comment>
<dbReference type="EMBL" id="CAJVPZ010024970">
    <property type="protein sequence ID" value="CAG8720864.1"/>
    <property type="molecule type" value="Genomic_DNA"/>
</dbReference>
<dbReference type="InterPro" id="IPR036869">
    <property type="entry name" value="J_dom_sf"/>
</dbReference>
<dbReference type="Gene3D" id="1.10.287.110">
    <property type="entry name" value="DnaJ domain"/>
    <property type="match status" value="1"/>
</dbReference>
<evidence type="ECO:0000313" key="2">
    <source>
        <dbReference type="EMBL" id="CAG8720864.1"/>
    </source>
</evidence>
<dbReference type="Pfam" id="PF00226">
    <property type="entry name" value="DnaJ"/>
    <property type="match status" value="1"/>
</dbReference>
<reference evidence="2" key="1">
    <citation type="submission" date="2021-06" db="EMBL/GenBank/DDBJ databases">
        <authorList>
            <person name="Kallberg Y."/>
            <person name="Tangrot J."/>
            <person name="Rosling A."/>
        </authorList>
    </citation>
    <scope>NUCLEOTIDE SEQUENCE</scope>
    <source>
        <strain evidence="2">IN212</strain>
    </source>
</reference>
<dbReference type="Proteomes" id="UP000789396">
    <property type="component" value="Unassembled WGS sequence"/>
</dbReference>
<evidence type="ECO:0000259" key="1">
    <source>
        <dbReference type="Pfam" id="PF00226"/>
    </source>
</evidence>
<sequence length="102" mass="11484">MEGEDKMRENRFKEISRAYGVLSDEEKKRDYDSGGMGHDINDIDEFRAEIIADIEKIITEKNLTAQDLANCNMPPNWKEIVNATEVKSVVMGLMVSGIGGNF</sequence>
<gene>
    <name evidence="2" type="ORF">RFULGI_LOCUS11446</name>
</gene>
<protein>
    <submittedName>
        <fullName evidence="2">16906_t:CDS:1</fullName>
    </submittedName>
</protein>
<dbReference type="InterPro" id="IPR001623">
    <property type="entry name" value="DnaJ_domain"/>
</dbReference>
<keyword evidence="3" id="KW-1185">Reference proteome</keyword>
<accession>A0A9N9NC04</accession>
<dbReference type="AlphaFoldDB" id="A0A9N9NC04"/>